<accession>A0A2T1A6B5</accession>
<dbReference type="AlphaFoldDB" id="A0A2T1A6B5"/>
<evidence type="ECO:0000256" key="2">
    <source>
        <dbReference type="ARBA" id="ARBA00023125"/>
    </source>
</evidence>
<dbReference type="SMART" id="SM00422">
    <property type="entry name" value="HTH_MERR"/>
    <property type="match status" value="1"/>
</dbReference>
<dbReference type="PROSITE" id="PS50937">
    <property type="entry name" value="HTH_MERR_2"/>
    <property type="match status" value="1"/>
</dbReference>
<dbReference type="RefSeq" id="WP_106347200.1">
    <property type="nucleotide sequence ID" value="NZ_PVUE01000001.1"/>
</dbReference>
<dbReference type="SUPFAM" id="SSF46955">
    <property type="entry name" value="Putative DNA-binding domain"/>
    <property type="match status" value="1"/>
</dbReference>
<sequence length="247" mass="28285">MEWSIHELSTAAGTTSRTLRHYGELGLLEPTRLGANGYRYYDQSSLLRLQRILILRELGVGLGSIADILHGQEDTAEALRGHLEDLRRDQERLGRQIASVSSTIEKLERGEALMATESLNGFDHTQYKDEVVERWGKEAYESGDRWWRSMSDDDKKRHHQVHLDLVRDYGEAQMAGRSVDSDEVQDVVRRHYDWIAASGTRPGKDYFTGLGQMYVDDPRFGANYTTQRADGAEYVRDAMKVYAERNL</sequence>
<evidence type="ECO:0000256" key="5">
    <source>
        <dbReference type="SAM" id="Coils"/>
    </source>
</evidence>
<proteinExistence type="predicted"/>
<keyword evidence="3" id="KW-0010">Activator</keyword>
<dbReference type="GO" id="GO:0003700">
    <property type="term" value="F:DNA-binding transcription factor activity"/>
    <property type="evidence" value="ECO:0007669"/>
    <property type="project" value="InterPro"/>
</dbReference>
<dbReference type="InterPro" id="IPR000551">
    <property type="entry name" value="MerR-type_HTH_dom"/>
</dbReference>
<dbReference type="OrthoDB" id="9809391at2"/>
<evidence type="ECO:0000313" key="7">
    <source>
        <dbReference type="EMBL" id="PRZ44152.1"/>
    </source>
</evidence>
<keyword evidence="2 7" id="KW-0238">DNA-binding</keyword>
<dbReference type="InterPro" id="IPR012925">
    <property type="entry name" value="TipAS_dom"/>
</dbReference>
<dbReference type="InterPro" id="IPR009061">
    <property type="entry name" value="DNA-bd_dom_put_sf"/>
</dbReference>
<gene>
    <name evidence="7" type="ORF">CLV47_101277</name>
</gene>
<dbReference type="InterPro" id="IPR047057">
    <property type="entry name" value="MerR_fam"/>
</dbReference>
<dbReference type="PANTHER" id="PTHR30204:SF90">
    <property type="entry name" value="HTH-TYPE TRANSCRIPTIONAL ACTIVATOR MTA"/>
    <property type="match status" value="1"/>
</dbReference>
<dbReference type="CDD" id="cd01106">
    <property type="entry name" value="HTH_TipAL-Mta"/>
    <property type="match status" value="1"/>
</dbReference>
<dbReference type="PANTHER" id="PTHR30204">
    <property type="entry name" value="REDOX-CYCLING DRUG-SENSING TRANSCRIPTIONAL ACTIVATOR SOXR"/>
    <property type="match status" value="1"/>
</dbReference>
<protein>
    <submittedName>
        <fullName evidence="7">DNA-binding transcriptional MerR regulator</fullName>
    </submittedName>
</protein>
<keyword evidence="4" id="KW-0804">Transcription</keyword>
<evidence type="ECO:0000256" key="3">
    <source>
        <dbReference type="ARBA" id="ARBA00023159"/>
    </source>
</evidence>
<comment type="caution">
    <text evidence="7">The sequence shown here is derived from an EMBL/GenBank/DDBJ whole genome shotgun (WGS) entry which is preliminary data.</text>
</comment>
<name>A0A2T1A6B5_9ACTN</name>
<feature type="coiled-coil region" evidence="5">
    <location>
        <begin position="69"/>
        <end position="96"/>
    </location>
</feature>
<dbReference type="SUPFAM" id="SSF89082">
    <property type="entry name" value="Antibiotic binding domain of TipA-like multidrug resistance regulators"/>
    <property type="match status" value="1"/>
</dbReference>
<dbReference type="InterPro" id="IPR036244">
    <property type="entry name" value="TipA-like_antibiotic-bd"/>
</dbReference>
<dbReference type="PRINTS" id="PR00040">
    <property type="entry name" value="HTHMERR"/>
</dbReference>
<dbReference type="GO" id="GO:0003677">
    <property type="term" value="F:DNA binding"/>
    <property type="evidence" value="ECO:0007669"/>
    <property type="project" value="UniProtKB-KW"/>
</dbReference>
<keyword evidence="5" id="KW-0175">Coiled coil</keyword>
<dbReference type="Pfam" id="PF13411">
    <property type="entry name" value="MerR_1"/>
    <property type="match status" value="1"/>
</dbReference>
<evidence type="ECO:0000256" key="4">
    <source>
        <dbReference type="ARBA" id="ARBA00023163"/>
    </source>
</evidence>
<dbReference type="Pfam" id="PF07739">
    <property type="entry name" value="TipAS"/>
    <property type="match status" value="1"/>
</dbReference>
<feature type="domain" description="HTH merR-type" evidence="6">
    <location>
        <begin position="1"/>
        <end position="71"/>
    </location>
</feature>
<evidence type="ECO:0000313" key="8">
    <source>
        <dbReference type="Proteomes" id="UP000237752"/>
    </source>
</evidence>
<dbReference type="Proteomes" id="UP000237752">
    <property type="component" value="Unassembled WGS sequence"/>
</dbReference>
<keyword evidence="8" id="KW-1185">Reference proteome</keyword>
<keyword evidence="1" id="KW-0805">Transcription regulation</keyword>
<dbReference type="EMBL" id="PVUE01000001">
    <property type="protein sequence ID" value="PRZ44152.1"/>
    <property type="molecule type" value="Genomic_DNA"/>
</dbReference>
<organism evidence="7 8">
    <name type="scientific">Antricoccus suffuscus</name>
    <dbReference type="NCBI Taxonomy" id="1629062"/>
    <lineage>
        <taxon>Bacteria</taxon>
        <taxon>Bacillati</taxon>
        <taxon>Actinomycetota</taxon>
        <taxon>Actinomycetes</taxon>
        <taxon>Geodermatophilales</taxon>
        <taxon>Antricoccaceae</taxon>
        <taxon>Antricoccus</taxon>
    </lineage>
</organism>
<evidence type="ECO:0000256" key="1">
    <source>
        <dbReference type="ARBA" id="ARBA00023015"/>
    </source>
</evidence>
<evidence type="ECO:0000259" key="6">
    <source>
        <dbReference type="PROSITE" id="PS50937"/>
    </source>
</evidence>
<dbReference type="Gene3D" id="1.10.490.50">
    <property type="entry name" value="Antibiotic binding domain of TipA-like multidrug resistance regulators"/>
    <property type="match status" value="1"/>
</dbReference>
<reference evidence="7 8" key="1">
    <citation type="submission" date="2018-03" db="EMBL/GenBank/DDBJ databases">
        <title>Genomic Encyclopedia of Archaeal and Bacterial Type Strains, Phase II (KMG-II): from individual species to whole genera.</title>
        <authorList>
            <person name="Goeker M."/>
        </authorList>
    </citation>
    <scope>NUCLEOTIDE SEQUENCE [LARGE SCALE GENOMIC DNA]</scope>
    <source>
        <strain evidence="7 8">DSM 100065</strain>
    </source>
</reference>
<dbReference type="Gene3D" id="1.10.1660.10">
    <property type="match status" value="1"/>
</dbReference>